<proteinExistence type="predicted"/>
<name>A0AC58NC86_CASCN</name>
<dbReference type="RefSeq" id="XP_073939197.1">
    <property type="nucleotide sequence ID" value="XM_074083096.1"/>
</dbReference>
<dbReference type="Proteomes" id="UP001732720">
    <property type="component" value="Chromosome 8"/>
</dbReference>
<evidence type="ECO:0000313" key="1">
    <source>
        <dbReference type="Proteomes" id="UP001732720"/>
    </source>
</evidence>
<reference evidence="2" key="1">
    <citation type="submission" date="2025-08" db="UniProtKB">
        <authorList>
            <consortium name="RefSeq"/>
        </authorList>
    </citation>
    <scope>IDENTIFICATION</scope>
</reference>
<protein>
    <submittedName>
        <fullName evidence="2">FYVE, RhoGEF and PH domain-containing protein 4 isoform X1</fullName>
    </submittedName>
</protein>
<keyword evidence="1" id="KW-1185">Reference proteome</keyword>
<gene>
    <name evidence="2" type="primary">Fgd4</name>
</gene>
<organism evidence="1 2">
    <name type="scientific">Castor canadensis</name>
    <name type="common">American beaver</name>
    <dbReference type="NCBI Taxonomy" id="51338"/>
    <lineage>
        <taxon>Eukaryota</taxon>
        <taxon>Metazoa</taxon>
        <taxon>Chordata</taxon>
        <taxon>Craniata</taxon>
        <taxon>Vertebrata</taxon>
        <taxon>Euteleostomi</taxon>
        <taxon>Mammalia</taxon>
        <taxon>Eutheria</taxon>
        <taxon>Euarchontoglires</taxon>
        <taxon>Glires</taxon>
        <taxon>Rodentia</taxon>
        <taxon>Castorimorpha</taxon>
        <taxon>Castoridae</taxon>
        <taxon>Castor</taxon>
    </lineage>
</organism>
<sequence length="933" mass="104617">MQATPPGFRAQLKSPTCGRPRQEEGGSGRGAPGEPGVVSGESGHNFRRVAIRRKSNFAYLPPGTPRPWSRPSMYFGRAEFVSFKGPADAAGSSTYPKVTCSKISTVTLVDQNVSEEAQGINGKTPAKRSAASPKPQVPPKPLYLQNSPSPNIHQTPRHKALPSAKPRMEEVKPASASCVSKEKPSKVSDLISRFEGGSTLSNYSDLKKDSAVNLNAPRIPGQHGLTPIPPRKLLSQHPPQKQGNDTDQTQGEQICVANGIMAAQNQMTCEEDKAVSLGPHAPLQTTNSSLDTHLVNGERDETTMDSVSPTSNDCDGSASDSRCGSPSTDSVLPLKEGGEETEDKIQERESGESPVELDELPQHQETKETNEQKLYKIANELLLTERAYVNRLDLLDQVFYCKLLEEANRGSFPAEMVNKIFSNISSINAFHSKFLLPELEKRMQEWETTPRIGDILQKLAPFLKMYGEYVKGFDNAMELVKNMTERVPQFKSVIEEIQKQKICGSLTLQHHMLEPVQRIPRYEMLLKDYLRKLPSDSLDWNDAKKSLEIISTAASHSNSAIRKMENLKKLLEIYEMLGEEEDIVNPSNELIKEGQILKLAARNTSAQERYLFLFNNMLLYCVPRFSLVGSKFTVRTRVGIEGMKIVETQNEEYPHTFQVSGKERTLELQASSEQDKEEWIKALQETIDAFHQRHETFRNAIAKDNDIHSEVSTAELGKRAPRWIRDNEVTMCMKCKESFNALTRRRHHCRACGHVVCWKCSDYKAQLEYDGGKLNKVCKDCYQIISGFTDSEEKKRKGILEIESAEVSGNSVVCSFLQYMEKSKPWQKAWCVIPKQDPLVLYMYGAPQDVRAQATIPLLGYIVDDMPRSADLPHSFKLTQSKSVHSFAADSEELKQKWLKIIFLAVTGETPDGPDEHLATLDDHPEPKKKSEC</sequence>
<accession>A0AC58NC86</accession>
<evidence type="ECO:0000313" key="2">
    <source>
        <dbReference type="RefSeq" id="XP_073939197.1"/>
    </source>
</evidence>